<evidence type="ECO:0000259" key="7">
    <source>
        <dbReference type="PROSITE" id="PS51760"/>
    </source>
</evidence>
<dbReference type="PANTHER" id="PTHR31490">
    <property type="entry name" value="GLYCOSYL HYDROLASE"/>
    <property type="match status" value="1"/>
</dbReference>
<dbReference type="GO" id="GO:0000272">
    <property type="term" value="P:polysaccharide catabolic process"/>
    <property type="evidence" value="ECO:0007669"/>
    <property type="project" value="UniProtKB-KW"/>
</dbReference>
<evidence type="ECO:0000313" key="9">
    <source>
        <dbReference type="Proteomes" id="UP000000310"/>
    </source>
</evidence>
<evidence type="ECO:0000256" key="2">
    <source>
        <dbReference type="ARBA" id="ARBA00023277"/>
    </source>
</evidence>
<reference evidence="8 9" key="1">
    <citation type="journal article" date="2011" name="Stand. Genomic Sci.">
        <title>Complete genome sequence of the gliding, heparinolytic Pedobacter saltans type strain (113).</title>
        <authorList>
            <person name="Liolios K."/>
            <person name="Sikorski J."/>
            <person name="Lu M."/>
            <person name="Nolan M."/>
            <person name="Lapidus A."/>
            <person name="Lucas S."/>
            <person name="Hammon N."/>
            <person name="Deshpande S."/>
            <person name="Cheng J.F."/>
            <person name="Tapia R."/>
            <person name="Han C."/>
            <person name="Goodwin L."/>
            <person name="Pitluck S."/>
            <person name="Huntemann M."/>
            <person name="Ivanova N."/>
            <person name="Pagani I."/>
            <person name="Mavromatis K."/>
            <person name="Ovchinikova G."/>
            <person name="Pati A."/>
            <person name="Chen A."/>
            <person name="Palaniappan K."/>
            <person name="Land M."/>
            <person name="Hauser L."/>
            <person name="Brambilla E.M."/>
            <person name="Kotsyurbenko O."/>
            <person name="Rohde M."/>
            <person name="Tindall B.J."/>
            <person name="Abt B."/>
            <person name="Goker M."/>
            <person name="Detter J.C."/>
            <person name="Woyke T."/>
            <person name="Bristow J."/>
            <person name="Eisen J.A."/>
            <person name="Markowitz V."/>
            <person name="Hugenholtz P."/>
            <person name="Klenk H.P."/>
            <person name="Kyrpides N.C."/>
        </authorList>
    </citation>
    <scope>NUCLEOTIDE SEQUENCE [LARGE SCALE GENOMIC DNA]</scope>
    <source>
        <strain evidence="9">ATCC 51119 / DSM 12145 / JCM 21818 / LMG 10337 / NBRC 100064 / NCIMB 13643</strain>
    </source>
</reference>
<keyword evidence="2 6" id="KW-0119">Carbohydrate metabolism</keyword>
<dbReference type="GO" id="GO:0031176">
    <property type="term" value="F:endo-1,4-beta-xylanase activity"/>
    <property type="evidence" value="ECO:0007669"/>
    <property type="project" value="UniProtKB-EC"/>
</dbReference>
<dbReference type="AlphaFoldDB" id="F0S6Y3"/>
<dbReference type="EC" id="3.2.1.8" evidence="6"/>
<reference evidence="9" key="2">
    <citation type="submission" date="2011-02" db="EMBL/GenBank/DDBJ databases">
        <title>The complete genome of Pedobacter saltans DSM 12145.</title>
        <authorList>
            <consortium name="US DOE Joint Genome Institute (JGI-PGF)"/>
            <person name="Lucas S."/>
            <person name="Copeland A."/>
            <person name="Lapidus A."/>
            <person name="Bruce D."/>
            <person name="Goodwin L."/>
            <person name="Pitluck S."/>
            <person name="Kyrpides N."/>
            <person name="Mavromatis K."/>
            <person name="Pagani I."/>
            <person name="Ivanova N."/>
            <person name="Ovchinnikova G."/>
            <person name="Lu M."/>
            <person name="Detter J.C."/>
            <person name="Han C."/>
            <person name="Land M."/>
            <person name="Hauser L."/>
            <person name="Markowitz V."/>
            <person name="Cheng J.-F."/>
            <person name="Hugenholtz P."/>
            <person name="Woyke T."/>
            <person name="Wu D."/>
            <person name="Tindall B."/>
            <person name="Pomrenke H.G."/>
            <person name="Brambilla E."/>
            <person name="Klenk H.-P."/>
            <person name="Eisen J.A."/>
        </authorList>
    </citation>
    <scope>NUCLEOTIDE SEQUENCE [LARGE SCALE GENOMIC DNA]</scope>
    <source>
        <strain evidence="9">ATCC 51119 / DSM 12145 / JCM 21818 / LMG 10337 / NBRC 100064 / NCIMB 13643</strain>
    </source>
</reference>
<keyword evidence="4 6" id="KW-0624">Polysaccharide degradation</keyword>
<dbReference type="InterPro" id="IPR031158">
    <property type="entry name" value="GH10_AS"/>
</dbReference>
<protein>
    <recommendedName>
        <fullName evidence="6">Beta-xylanase</fullName>
        <ecNumber evidence="6">3.2.1.8</ecNumber>
    </recommendedName>
</protein>
<dbReference type="eggNOG" id="COG3693">
    <property type="taxonomic scope" value="Bacteria"/>
</dbReference>
<gene>
    <name evidence="8" type="ordered locus">Pedsa_2704</name>
</gene>
<evidence type="ECO:0000256" key="5">
    <source>
        <dbReference type="PROSITE-ProRule" id="PRU10061"/>
    </source>
</evidence>
<evidence type="ECO:0000313" key="8">
    <source>
        <dbReference type="EMBL" id="ADY53246.1"/>
    </source>
</evidence>
<dbReference type="Pfam" id="PF00331">
    <property type="entry name" value="Glyco_hydro_10"/>
    <property type="match status" value="1"/>
</dbReference>
<dbReference type="STRING" id="762903.Pedsa_2704"/>
<dbReference type="SMART" id="SM00633">
    <property type="entry name" value="Glyco_10"/>
    <property type="match status" value="1"/>
</dbReference>
<comment type="catalytic activity">
    <reaction evidence="6">
        <text>Endohydrolysis of (1-&gt;4)-beta-D-xylosidic linkages in xylans.</text>
        <dbReference type="EC" id="3.2.1.8"/>
    </reaction>
</comment>
<dbReference type="PANTHER" id="PTHR31490:SF90">
    <property type="entry name" value="ENDO-1,4-BETA-XYLANASE A"/>
    <property type="match status" value="1"/>
</dbReference>
<organism evidence="8 9">
    <name type="scientific">Pseudopedobacter saltans (strain ATCC 51119 / DSM 12145 / JCM 21818 / CCUG 39354 / LMG 10337 / NBRC 100064 / NCIMB 13643)</name>
    <name type="common">Pedobacter saltans</name>
    <dbReference type="NCBI Taxonomy" id="762903"/>
    <lineage>
        <taxon>Bacteria</taxon>
        <taxon>Pseudomonadati</taxon>
        <taxon>Bacteroidota</taxon>
        <taxon>Sphingobacteriia</taxon>
        <taxon>Sphingobacteriales</taxon>
        <taxon>Sphingobacteriaceae</taxon>
        <taxon>Pseudopedobacter</taxon>
    </lineage>
</organism>
<dbReference type="HOGENOM" id="CLU_020161_6_1_10"/>
<accession>F0S6Y3</accession>
<sequence>MSQEYNIDMKTFIAKSFCTALFTASLTWVAQAQDVKDLKDYYQNYFPIGIAVNVRSLEEPQADFIKKNFNSITAENDMKMGPLQPKEGIFNWKNADRIVDFAFKNNMKIRGHALCWHEQAGDWIFVDKNGNNVSRELLLERLRTHIHTVVNRYKGKIYAWDVVNEAIDDNPNNLLRKSKWTEIIGDDFIEKAFEYAHEADPNAKLFYNDYNSERPEKVERIYTLLKQLKDKNIPIDGVGLQAHWSIFEPSRSELEHAIQKYSSLGLEIHITELDVSIYKWEKEKRAKRPNESDEYTPELQKAQANKYQMFFEVFRKYKKNITNVTFWNATDKYTWLDHYPVEGRKNYPSLFDINAKPKAAFWKVVNF</sequence>
<feature type="active site" description="Nucleophile" evidence="5">
    <location>
        <position position="272"/>
    </location>
</feature>
<dbReference type="PROSITE" id="PS51760">
    <property type="entry name" value="GH10_2"/>
    <property type="match status" value="1"/>
</dbReference>
<dbReference type="InterPro" id="IPR017853">
    <property type="entry name" value="GH"/>
</dbReference>
<dbReference type="InterPro" id="IPR044846">
    <property type="entry name" value="GH10"/>
</dbReference>
<dbReference type="BRENDA" id="3.2.1.8">
    <property type="organism ID" value="16072"/>
</dbReference>
<dbReference type="KEGG" id="psn:Pedsa_2704"/>
<keyword evidence="1 6" id="KW-0378">Hydrolase</keyword>
<evidence type="ECO:0000256" key="4">
    <source>
        <dbReference type="ARBA" id="ARBA00023326"/>
    </source>
</evidence>
<dbReference type="EMBL" id="CP002545">
    <property type="protein sequence ID" value="ADY53246.1"/>
    <property type="molecule type" value="Genomic_DNA"/>
</dbReference>
<name>F0S6Y3_PSESL</name>
<evidence type="ECO:0000256" key="6">
    <source>
        <dbReference type="RuleBase" id="RU361174"/>
    </source>
</evidence>
<dbReference type="InterPro" id="IPR001000">
    <property type="entry name" value="GH10_dom"/>
</dbReference>
<dbReference type="SUPFAM" id="SSF51445">
    <property type="entry name" value="(Trans)glycosidases"/>
    <property type="match status" value="1"/>
</dbReference>
<keyword evidence="3 6" id="KW-0326">Glycosidase</keyword>
<comment type="similarity">
    <text evidence="6">Belongs to the glycosyl hydrolase 10 (cellulase F) family.</text>
</comment>
<keyword evidence="9" id="KW-1185">Reference proteome</keyword>
<evidence type="ECO:0000256" key="1">
    <source>
        <dbReference type="ARBA" id="ARBA00022801"/>
    </source>
</evidence>
<feature type="domain" description="GH10" evidence="7">
    <location>
        <begin position="32"/>
        <end position="367"/>
    </location>
</feature>
<dbReference type="Gene3D" id="3.20.20.80">
    <property type="entry name" value="Glycosidases"/>
    <property type="match status" value="1"/>
</dbReference>
<dbReference type="Proteomes" id="UP000000310">
    <property type="component" value="Chromosome"/>
</dbReference>
<dbReference type="PROSITE" id="PS00591">
    <property type="entry name" value="GH10_1"/>
    <property type="match status" value="1"/>
</dbReference>
<dbReference type="PRINTS" id="PR00134">
    <property type="entry name" value="GLHYDRLASE10"/>
</dbReference>
<proteinExistence type="inferred from homology"/>
<dbReference type="SMR" id="F0S6Y3"/>
<evidence type="ECO:0000256" key="3">
    <source>
        <dbReference type="ARBA" id="ARBA00023295"/>
    </source>
</evidence>